<gene>
    <name evidence="2" type="ORF">J0695_40150</name>
</gene>
<evidence type="ECO:0000313" key="3">
    <source>
        <dbReference type="Proteomes" id="UP000664167"/>
    </source>
</evidence>
<dbReference type="EMBL" id="JAFLRJ010000975">
    <property type="protein sequence ID" value="MBO0517906.1"/>
    <property type="molecule type" value="Genomic_DNA"/>
</dbReference>
<feature type="domain" description="Helicase-associated" evidence="1">
    <location>
        <begin position="39"/>
        <end position="98"/>
    </location>
</feature>
<dbReference type="Gene3D" id="6.10.140.530">
    <property type="match status" value="1"/>
</dbReference>
<organism evidence="2 3">
    <name type="scientific">Streptomyces beijiangensis</name>
    <dbReference type="NCBI Taxonomy" id="163361"/>
    <lineage>
        <taxon>Bacteria</taxon>
        <taxon>Bacillati</taxon>
        <taxon>Actinomycetota</taxon>
        <taxon>Actinomycetes</taxon>
        <taxon>Kitasatosporales</taxon>
        <taxon>Streptomycetaceae</taxon>
        <taxon>Streptomyces</taxon>
    </lineage>
</organism>
<proteinExistence type="predicted"/>
<reference evidence="2" key="1">
    <citation type="submission" date="2021-03" db="EMBL/GenBank/DDBJ databases">
        <title>Streptomyces poriferae sp. nov., a novel marine sponge-derived Actinobacteria species with anti-MRSA activity.</title>
        <authorList>
            <person name="Sandoval-Powers M."/>
            <person name="Kralova S."/>
            <person name="Nguyen G.-S."/>
            <person name="Fawwal D."/>
            <person name="Degnes K."/>
            <person name="Klinkenberg G."/>
            <person name="Sletta H."/>
            <person name="Wentzel A."/>
            <person name="Liles M.R."/>
        </authorList>
    </citation>
    <scope>NUCLEOTIDE SEQUENCE</scope>
    <source>
        <strain evidence="2">DSM 41794</strain>
    </source>
</reference>
<comment type="caution">
    <text evidence="2">The sequence shown here is derived from an EMBL/GenBank/DDBJ whole genome shotgun (WGS) entry which is preliminary data.</text>
</comment>
<feature type="non-terminal residue" evidence="2">
    <location>
        <position position="116"/>
    </location>
</feature>
<evidence type="ECO:0000313" key="2">
    <source>
        <dbReference type="EMBL" id="MBO0517906.1"/>
    </source>
</evidence>
<feature type="non-terminal residue" evidence="2">
    <location>
        <position position="1"/>
    </location>
</feature>
<dbReference type="PANTHER" id="PTHR33418:SF1">
    <property type="entry name" value="HELICASE-ASSOCIATED DOMAIN-CONTAINING PROTEIN"/>
    <property type="match status" value="1"/>
</dbReference>
<dbReference type="Proteomes" id="UP000664167">
    <property type="component" value="Unassembled WGS sequence"/>
</dbReference>
<dbReference type="Pfam" id="PF03457">
    <property type="entry name" value="HA"/>
    <property type="match status" value="1"/>
</dbReference>
<keyword evidence="3" id="KW-1185">Reference proteome</keyword>
<dbReference type="AlphaFoldDB" id="A0A939JJ34"/>
<protein>
    <submittedName>
        <fullName evidence="2">Helicase associated domain-containing protein</fullName>
    </submittedName>
</protein>
<dbReference type="PANTHER" id="PTHR33418">
    <property type="entry name" value="HELICASE-ASSOCIATED"/>
    <property type="match status" value="1"/>
</dbReference>
<dbReference type="RefSeq" id="WP_206969754.1">
    <property type="nucleotide sequence ID" value="NZ_JAFLRJ010000975.1"/>
</dbReference>
<name>A0A939JJ34_9ACTN</name>
<accession>A0A939JJ34</accession>
<dbReference type="InterPro" id="IPR005114">
    <property type="entry name" value="Helicase_assoc"/>
</dbReference>
<sequence length="116" mass="13140">FALGECVTNLRLRHLLGRLPTEHKQALDALGMMWATPARTFESMLGHARSWAADHGHLSVPVKEEIGGHPLGSWLAAQRRKAKAGRLLPEQHQALDAIAPDWNLPWTDWHRRYLRA</sequence>
<evidence type="ECO:0000259" key="1">
    <source>
        <dbReference type="Pfam" id="PF03457"/>
    </source>
</evidence>